<keyword evidence="1 3" id="KW-0732">Signal</keyword>
<dbReference type="EMBL" id="KV426349">
    <property type="protein sequence ID" value="KZV82049.1"/>
    <property type="molecule type" value="Genomic_DNA"/>
</dbReference>
<evidence type="ECO:0000313" key="6">
    <source>
        <dbReference type="Proteomes" id="UP000077266"/>
    </source>
</evidence>
<evidence type="ECO:0000256" key="1">
    <source>
        <dbReference type="ARBA" id="ARBA00022729"/>
    </source>
</evidence>
<dbReference type="Pfam" id="PF10342">
    <property type="entry name" value="Kre9_KNH"/>
    <property type="match status" value="1"/>
</dbReference>
<dbReference type="InterPro" id="IPR018466">
    <property type="entry name" value="Kre9/Knh1-like_N"/>
</dbReference>
<feature type="region of interest" description="Disordered" evidence="2">
    <location>
        <begin position="112"/>
        <end position="166"/>
    </location>
</feature>
<reference evidence="5 6" key="1">
    <citation type="journal article" date="2016" name="Mol. Biol. Evol.">
        <title>Comparative Genomics of Early-Diverging Mushroom-Forming Fungi Provides Insights into the Origins of Lignocellulose Decay Capabilities.</title>
        <authorList>
            <person name="Nagy L.G."/>
            <person name="Riley R."/>
            <person name="Tritt A."/>
            <person name="Adam C."/>
            <person name="Daum C."/>
            <person name="Floudas D."/>
            <person name="Sun H."/>
            <person name="Yadav J.S."/>
            <person name="Pangilinan J."/>
            <person name="Larsson K.H."/>
            <person name="Matsuura K."/>
            <person name="Barry K."/>
            <person name="Labutti K."/>
            <person name="Kuo R."/>
            <person name="Ohm R.A."/>
            <person name="Bhattacharya S.S."/>
            <person name="Shirouzu T."/>
            <person name="Yoshinaga Y."/>
            <person name="Martin F.M."/>
            <person name="Grigoriev I.V."/>
            <person name="Hibbett D.S."/>
        </authorList>
    </citation>
    <scope>NUCLEOTIDE SEQUENCE [LARGE SCALE GENOMIC DNA]</scope>
    <source>
        <strain evidence="5 6">HHB12029</strain>
    </source>
</reference>
<protein>
    <recommendedName>
        <fullName evidence="4">Yeast cell wall synthesis Kre9/Knh1-like N-terminal domain-containing protein</fullName>
    </recommendedName>
</protein>
<evidence type="ECO:0000313" key="5">
    <source>
        <dbReference type="EMBL" id="KZV82049.1"/>
    </source>
</evidence>
<dbReference type="InParanoid" id="A0A165ZET5"/>
<evidence type="ECO:0000256" key="2">
    <source>
        <dbReference type="SAM" id="MobiDB-lite"/>
    </source>
</evidence>
<accession>A0A165ZET5</accession>
<feature type="signal peptide" evidence="3">
    <location>
        <begin position="1"/>
        <end position="18"/>
    </location>
</feature>
<sequence>MLPVVALIAAFPAAFVRGLTLNQPSVWNDSDFNTLTWSTAPGDPTTFSVDLFNNQSFPQGLTILDTVKTADGQIKFNLPGVPEGGNYTIVAHPVGNPGDVLFSSGTFKIADSRTPNSTAQSSTTSGSGTATVATPTAGTSQTFGNGVPQAPSAAPTFPGTDPTDGTGAALALRPTFAAAAGVLGLALACML</sequence>
<gene>
    <name evidence="5" type="ORF">EXIGLDRAFT_779034</name>
</gene>
<feature type="compositionally biased region" description="Low complexity" evidence="2">
    <location>
        <begin position="117"/>
        <end position="140"/>
    </location>
</feature>
<name>A0A165ZET5_EXIGL</name>
<evidence type="ECO:0000259" key="4">
    <source>
        <dbReference type="Pfam" id="PF10342"/>
    </source>
</evidence>
<dbReference type="Proteomes" id="UP000077266">
    <property type="component" value="Unassembled WGS sequence"/>
</dbReference>
<dbReference type="OrthoDB" id="5420143at2759"/>
<evidence type="ECO:0000256" key="3">
    <source>
        <dbReference type="SAM" id="SignalP"/>
    </source>
</evidence>
<feature type="compositionally biased region" description="Low complexity" evidence="2">
    <location>
        <begin position="153"/>
        <end position="166"/>
    </location>
</feature>
<organism evidence="5 6">
    <name type="scientific">Exidia glandulosa HHB12029</name>
    <dbReference type="NCBI Taxonomy" id="1314781"/>
    <lineage>
        <taxon>Eukaryota</taxon>
        <taxon>Fungi</taxon>
        <taxon>Dikarya</taxon>
        <taxon>Basidiomycota</taxon>
        <taxon>Agaricomycotina</taxon>
        <taxon>Agaricomycetes</taxon>
        <taxon>Auriculariales</taxon>
        <taxon>Exidiaceae</taxon>
        <taxon>Exidia</taxon>
    </lineage>
</organism>
<keyword evidence="6" id="KW-1185">Reference proteome</keyword>
<proteinExistence type="predicted"/>
<feature type="chain" id="PRO_5007870022" description="Yeast cell wall synthesis Kre9/Knh1-like N-terminal domain-containing protein" evidence="3">
    <location>
        <begin position="19"/>
        <end position="191"/>
    </location>
</feature>
<feature type="domain" description="Yeast cell wall synthesis Kre9/Knh1-like N-terminal" evidence="4">
    <location>
        <begin position="27"/>
        <end position="109"/>
    </location>
</feature>
<dbReference type="AlphaFoldDB" id="A0A165ZET5"/>